<keyword evidence="4" id="KW-1185">Reference proteome</keyword>
<dbReference type="AlphaFoldDB" id="A0A557SEF0"/>
<dbReference type="Gene3D" id="2.130.10.130">
    <property type="entry name" value="Integrin alpha, N-terminal"/>
    <property type="match status" value="1"/>
</dbReference>
<sequence>MMLQSRLIPLLLMLWSVSAFAIEVRYIDATQSTPLIDYHMNTSLPDALPDGVVIEGAGAVKRAWLVFPTRRYDHAILGDDIEAAGIRVELATGEQLTFTLPEGSVFEDRYPRLVDLDNDGIEEIVLVRSYLDRGAALAVLKINNAGIELLAESTPIGLAHRWLNPVGAGDFDQDGQQELAVVITPHIGGVLTLYKVEGNRLQPIYQMPGFSNHRIGSRELGQSAIVDVNDDGVPDMAVPAVGFHELRLISIINGALKEINRVAHSSPIRTALEVRDLDGDGDQDLTYGLADGRQVELLLP</sequence>
<name>A0A557SEF0_9GAMM</name>
<gene>
    <name evidence="3" type="ORF">FHP88_07330</name>
</gene>
<dbReference type="Proteomes" id="UP000316649">
    <property type="component" value="Unassembled WGS sequence"/>
</dbReference>
<comment type="caution">
    <text evidence="3">The sequence shown here is derived from an EMBL/GenBank/DDBJ whole genome shotgun (WGS) entry which is preliminary data.</text>
</comment>
<organism evidence="3 4">
    <name type="scientific">Sedimenticola selenatireducens</name>
    <dbReference type="NCBI Taxonomy" id="191960"/>
    <lineage>
        <taxon>Bacteria</taxon>
        <taxon>Pseudomonadati</taxon>
        <taxon>Pseudomonadota</taxon>
        <taxon>Gammaproteobacteria</taxon>
        <taxon>Chromatiales</taxon>
        <taxon>Sedimenticolaceae</taxon>
        <taxon>Sedimenticola</taxon>
    </lineage>
</organism>
<dbReference type="RefSeq" id="WP_144358385.1">
    <property type="nucleotide sequence ID" value="NZ_VMNH01000007.1"/>
</dbReference>
<feature type="signal peptide" evidence="2">
    <location>
        <begin position="1"/>
        <end position="21"/>
    </location>
</feature>
<dbReference type="EMBL" id="VMNH01000007">
    <property type="protein sequence ID" value="TVO75805.1"/>
    <property type="molecule type" value="Genomic_DNA"/>
</dbReference>
<reference evidence="3 4" key="1">
    <citation type="submission" date="2019-07" db="EMBL/GenBank/DDBJ databases">
        <title>The pathways for chlorine oxyanion respiration interact through the shared metabolite chlorate.</title>
        <authorList>
            <person name="Barnum T.P."/>
            <person name="Cheng Y."/>
            <person name="Hill K.A."/>
            <person name="Lucas L.N."/>
            <person name="Carlson H.K."/>
            <person name="Coates J.D."/>
        </authorList>
    </citation>
    <scope>NUCLEOTIDE SEQUENCE [LARGE SCALE GENOMIC DNA]</scope>
    <source>
        <strain evidence="3 4">BK-1</strain>
    </source>
</reference>
<proteinExistence type="predicted"/>
<evidence type="ECO:0000256" key="2">
    <source>
        <dbReference type="SAM" id="SignalP"/>
    </source>
</evidence>
<dbReference type="Pfam" id="PF13517">
    <property type="entry name" value="FG-GAP_3"/>
    <property type="match status" value="1"/>
</dbReference>
<accession>A0A557SEF0</accession>
<protein>
    <submittedName>
        <fullName evidence="3">VCBS repeat-containing protein</fullName>
    </submittedName>
</protein>
<dbReference type="SUPFAM" id="SSF69318">
    <property type="entry name" value="Integrin alpha N-terminal domain"/>
    <property type="match status" value="1"/>
</dbReference>
<evidence type="ECO:0000313" key="3">
    <source>
        <dbReference type="EMBL" id="TVO75805.1"/>
    </source>
</evidence>
<feature type="chain" id="PRO_5021808410" evidence="2">
    <location>
        <begin position="22"/>
        <end position="300"/>
    </location>
</feature>
<dbReference type="InterPro" id="IPR013517">
    <property type="entry name" value="FG-GAP"/>
</dbReference>
<keyword evidence="1 2" id="KW-0732">Signal</keyword>
<dbReference type="OrthoDB" id="58662at2"/>
<evidence type="ECO:0000256" key="1">
    <source>
        <dbReference type="ARBA" id="ARBA00022729"/>
    </source>
</evidence>
<dbReference type="InterPro" id="IPR028994">
    <property type="entry name" value="Integrin_alpha_N"/>
</dbReference>
<evidence type="ECO:0000313" key="4">
    <source>
        <dbReference type="Proteomes" id="UP000316649"/>
    </source>
</evidence>